<feature type="compositionally biased region" description="Basic and acidic residues" evidence="1">
    <location>
        <begin position="77"/>
        <end position="87"/>
    </location>
</feature>
<feature type="compositionally biased region" description="Basic residues" evidence="1">
    <location>
        <begin position="42"/>
        <end position="52"/>
    </location>
</feature>
<evidence type="ECO:0000313" key="3">
    <source>
        <dbReference type="Proteomes" id="UP000664859"/>
    </source>
</evidence>
<dbReference type="Proteomes" id="UP000664859">
    <property type="component" value="Unassembled WGS sequence"/>
</dbReference>
<feature type="region of interest" description="Disordered" evidence="1">
    <location>
        <begin position="11"/>
        <end position="103"/>
    </location>
</feature>
<evidence type="ECO:0000313" key="2">
    <source>
        <dbReference type="EMBL" id="KAG5175533.1"/>
    </source>
</evidence>
<evidence type="ECO:0000256" key="1">
    <source>
        <dbReference type="SAM" id="MobiDB-lite"/>
    </source>
</evidence>
<name>A0A835YS53_9STRA</name>
<comment type="caution">
    <text evidence="2">The sequence shown here is derived from an EMBL/GenBank/DDBJ whole genome shotgun (WGS) entry which is preliminary data.</text>
</comment>
<gene>
    <name evidence="2" type="ORF">JKP88DRAFT_250094</name>
</gene>
<keyword evidence="3" id="KW-1185">Reference proteome</keyword>
<sequence>MTALQCRCLRRRSASGGGACAPSGAAPAQYTPRRSNAPPRRTTARKRARSSRPRLPPDVAGGEPAGPQHHRRRAQKPLHEREDDHWVKPRRAPQARGQRGEGRDALYTRRRAHPARHELELGEGGGVRSEAAGAVQQQRRHDRGAVARGLVVAAAREGIGALDALARAHQRRVRLSDVFQRREHFLAAAGPLVGRPPAVVRGEGTPQVVEALQLHVQQQHLVPVQLGVRCDMGAHECMRLQYFRTLHDTGRPLRCCTELR</sequence>
<organism evidence="2 3">
    <name type="scientific">Tribonema minus</name>
    <dbReference type="NCBI Taxonomy" id="303371"/>
    <lineage>
        <taxon>Eukaryota</taxon>
        <taxon>Sar</taxon>
        <taxon>Stramenopiles</taxon>
        <taxon>Ochrophyta</taxon>
        <taxon>PX clade</taxon>
        <taxon>Xanthophyceae</taxon>
        <taxon>Tribonematales</taxon>
        <taxon>Tribonemataceae</taxon>
        <taxon>Tribonema</taxon>
    </lineage>
</organism>
<proteinExistence type="predicted"/>
<reference evidence="2" key="1">
    <citation type="submission" date="2021-02" db="EMBL/GenBank/DDBJ databases">
        <title>First Annotated Genome of the Yellow-green Alga Tribonema minus.</title>
        <authorList>
            <person name="Mahan K.M."/>
        </authorList>
    </citation>
    <scope>NUCLEOTIDE SEQUENCE</scope>
    <source>
        <strain evidence="2">UTEX B ZZ1240</strain>
    </source>
</reference>
<protein>
    <submittedName>
        <fullName evidence="2">Uncharacterized protein</fullName>
    </submittedName>
</protein>
<accession>A0A835YS53</accession>
<dbReference type="AlphaFoldDB" id="A0A835YS53"/>
<dbReference type="EMBL" id="JAFCMP010000548">
    <property type="protein sequence ID" value="KAG5175533.1"/>
    <property type="molecule type" value="Genomic_DNA"/>
</dbReference>